<protein>
    <submittedName>
        <fullName evidence="1">XRE family transcriptional regulator</fullName>
    </submittedName>
</protein>
<evidence type="ECO:0000313" key="2">
    <source>
        <dbReference type="Proteomes" id="UP000661435"/>
    </source>
</evidence>
<proteinExistence type="predicted"/>
<evidence type="ECO:0000313" key="1">
    <source>
        <dbReference type="EMBL" id="MBC5734109.1"/>
    </source>
</evidence>
<name>A0A8J6JF72_9FIRM</name>
<keyword evidence="2" id="KW-1185">Reference proteome</keyword>
<dbReference type="Proteomes" id="UP000661435">
    <property type="component" value="Unassembled WGS sequence"/>
</dbReference>
<organism evidence="1 2">
    <name type="scientific">Lawsonibacter hominis</name>
    <dbReference type="NCBI Taxonomy" id="2763053"/>
    <lineage>
        <taxon>Bacteria</taxon>
        <taxon>Bacillati</taxon>
        <taxon>Bacillota</taxon>
        <taxon>Clostridia</taxon>
        <taxon>Eubacteriales</taxon>
        <taxon>Oscillospiraceae</taxon>
        <taxon>Lawsonibacter</taxon>
    </lineage>
</organism>
<comment type="caution">
    <text evidence="1">The sequence shown here is derived from an EMBL/GenBank/DDBJ whole genome shotgun (WGS) entry which is preliminary data.</text>
</comment>
<accession>A0A8J6JF72</accession>
<reference evidence="1" key="1">
    <citation type="submission" date="2020-08" db="EMBL/GenBank/DDBJ databases">
        <title>Genome public.</title>
        <authorList>
            <person name="Liu C."/>
            <person name="Sun Q."/>
        </authorList>
    </citation>
    <scope>NUCLEOTIDE SEQUENCE</scope>
    <source>
        <strain evidence="1">NSJ-51</strain>
    </source>
</reference>
<sequence>MEELANGRVNDAVKLAFLGSGLPPEQWERIDALELEELAEFKRSGNGTVEIKLVDRLAALEKLIALAGDGEREKAEQFFRALEQTAGGGESG</sequence>
<dbReference type="EMBL" id="JACOPP010000013">
    <property type="protein sequence ID" value="MBC5734109.1"/>
    <property type="molecule type" value="Genomic_DNA"/>
</dbReference>
<dbReference type="AlphaFoldDB" id="A0A8J6JF72"/>
<gene>
    <name evidence="1" type="ORF">H8S57_10280</name>
</gene>